<gene>
    <name evidence="1" type="ORF">A2831_02130</name>
</gene>
<protein>
    <submittedName>
        <fullName evidence="1">Uncharacterized protein</fullName>
    </submittedName>
</protein>
<sequence length="175" mass="19663">MNLAIQEGPFGEKIFEVILYFASEEGVKPLPNNEAGLLLPLAGAVVECLGGDVKKIPSPHDLAIDDFWLNRVNKEVELVIQNNPKNFSIELIAALTGMLRVEWKHDYGESWWESSIRGYLAFGEISRTRTFYLTHAKVMEIKELLQGNIAPNVAEHCKQIGLLMRKRIIENSAAT</sequence>
<dbReference type="AlphaFoldDB" id="A0A1F8ETJ1"/>
<dbReference type="Proteomes" id="UP000177507">
    <property type="component" value="Unassembled WGS sequence"/>
</dbReference>
<dbReference type="EMBL" id="MGJI01000031">
    <property type="protein sequence ID" value="OGN03660.1"/>
    <property type="molecule type" value="Genomic_DNA"/>
</dbReference>
<evidence type="ECO:0000313" key="1">
    <source>
        <dbReference type="EMBL" id="OGN03660.1"/>
    </source>
</evidence>
<evidence type="ECO:0000313" key="2">
    <source>
        <dbReference type="Proteomes" id="UP000177507"/>
    </source>
</evidence>
<reference evidence="1 2" key="1">
    <citation type="journal article" date="2016" name="Nat. Commun.">
        <title>Thousands of microbial genomes shed light on interconnected biogeochemical processes in an aquifer system.</title>
        <authorList>
            <person name="Anantharaman K."/>
            <person name="Brown C.T."/>
            <person name="Hug L.A."/>
            <person name="Sharon I."/>
            <person name="Castelle C.J."/>
            <person name="Probst A.J."/>
            <person name="Thomas B.C."/>
            <person name="Singh A."/>
            <person name="Wilkins M.J."/>
            <person name="Karaoz U."/>
            <person name="Brodie E.L."/>
            <person name="Williams K.H."/>
            <person name="Hubbard S.S."/>
            <person name="Banfield J.F."/>
        </authorList>
    </citation>
    <scope>NUCLEOTIDE SEQUENCE [LARGE SCALE GENOMIC DNA]</scope>
</reference>
<comment type="caution">
    <text evidence="1">The sequence shown here is derived from an EMBL/GenBank/DDBJ whole genome shotgun (WGS) entry which is preliminary data.</text>
</comment>
<accession>A0A1F8ETJ1</accession>
<dbReference type="STRING" id="1802668.A2831_02130"/>
<name>A0A1F8ETJ1_9BACT</name>
<proteinExistence type="predicted"/>
<organism evidence="1 2">
    <name type="scientific">Candidatus Yanofskybacteria bacterium RIFCSPHIGHO2_01_FULL_44_17</name>
    <dbReference type="NCBI Taxonomy" id="1802668"/>
    <lineage>
        <taxon>Bacteria</taxon>
        <taxon>Candidatus Yanofskyibacteriota</taxon>
    </lineage>
</organism>